<dbReference type="EMBL" id="KZ350249">
    <property type="protein sequence ID" value="PIO64078.1"/>
    <property type="molecule type" value="Genomic_DNA"/>
</dbReference>
<accession>A0A2G9U1Q8</accession>
<dbReference type="Proteomes" id="UP000230423">
    <property type="component" value="Unassembled WGS sequence"/>
</dbReference>
<dbReference type="PANTHER" id="PTHR13832">
    <property type="entry name" value="PROTEIN PHOSPHATASE 2C"/>
    <property type="match status" value="1"/>
</dbReference>
<protein>
    <submittedName>
        <fullName evidence="6">Protein phosphatase 2C</fullName>
    </submittedName>
</protein>
<dbReference type="GO" id="GO:0005739">
    <property type="term" value="C:mitochondrion"/>
    <property type="evidence" value="ECO:0007669"/>
    <property type="project" value="TreeGrafter"/>
</dbReference>
<dbReference type="SMART" id="SM00332">
    <property type="entry name" value="PP2Cc"/>
    <property type="match status" value="1"/>
</dbReference>
<evidence type="ECO:0000256" key="2">
    <source>
        <dbReference type="ARBA" id="ARBA00022801"/>
    </source>
</evidence>
<keyword evidence="7" id="KW-1185">Reference proteome</keyword>
<dbReference type="PROSITE" id="PS51746">
    <property type="entry name" value="PPM_2"/>
    <property type="match status" value="1"/>
</dbReference>
<dbReference type="GO" id="GO:0004741">
    <property type="term" value="F:[pyruvate dehydrogenase (acetyl-transferring)]-phosphatase activity"/>
    <property type="evidence" value="ECO:0007669"/>
    <property type="project" value="TreeGrafter"/>
</dbReference>
<reference evidence="6 7" key="1">
    <citation type="submission" date="2015-09" db="EMBL/GenBank/DDBJ databases">
        <title>Draft genome of the parasitic nematode Teladorsagia circumcincta isolate WARC Sus (inbred).</title>
        <authorList>
            <person name="Mitreva M."/>
        </authorList>
    </citation>
    <scope>NUCLEOTIDE SEQUENCE [LARGE SCALE GENOMIC DNA]</scope>
    <source>
        <strain evidence="6 7">S</strain>
    </source>
</reference>
<comment type="similarity">
    <text evidence="4">Belongs to the PP2C family.</text>
</comment>
<feature type="domain" description="PPM-type phosphatase" evidence="5">
    <location>
        <begin position="28"/>
        <end position="262"/>
    </location>
</feature>
<dbReference type="Pfam" id="PF00481">
    <property type="entry name" value="PP2C"/>
    <property type="match status" value="1"/>
</dbReference>
<dbReference type="GO" id="GO:0046872">
    <property type="term" value="F:metal ion binding"/>
    <property type="evidence" value="ECO:0007669"/>
    <property type="project" value="UniProtKB-KW"/>
</dbReference>
<evidence type="ECO:0000313" key="7">
    <source>
        <dbReference type="Proteomes" id="UP000230423"/>
    </source>
</evidence>
<dbReference type="CDD" id="cd00143">
    <property type="entry name" value="PP2Cc"/>
    <property type="match status" value="1"/>
</dbReference>
<keyword evidence="3 4" id="KW-0904">Protein phosphatase</keyword>
<sequence>MLTLVQQGHDAEEAKELEHCQTPYVVTTSSSCTTSGTRVEAAFFAIFDGHAGSGAALVASRCLHEHIKMDSVSIRCDELVVGALEAAFVDMDSQIAEDKQTWRITGGCAAIAVLVFLGKLYVANAGDCRAVLVTDEGSRALSSDFTPATERKRLQTLAYQNPELIGNCFSRLEYSRALSKKDLKTKVLFRDWFMDGWAAKTVKECDLKPPLISDCSRKRRLLNTIGVSRGFGDHHLFTVDDHLPIKPFLSSVPEVSVGSSSW</sequence>
<keyword evidence="2 4" id="KW-0378">Hydrolase</keyword>
<evidence type="ECO:0000256" key="4">
    <source>
        <dbReference type="RuleBase" id="RU003465"/>
    </source>
</evidence>
<dbReference type="Gene3D" id="3.60.40.10">
    <property type="entry name" value="PPM-type phosphatase domain"/>
    <property type="match status" value="1"/>
</dbReference>
<name>A0A2G9U1Q8_TELCI</name>
<dbReference type="InterPro" id="IPR036457">
    <property type="entry name" value="PPM-type-like_dom_sf"/>
</dbReference>
<dbReference type="OrthoDB" id="5819029at2759"/>
<dbReference type="InterPro" id="IPR015655">
    <property type="entry name" value="PP2C"/>
</dbReference>
<gene>
    <name evidence="6" type="ORF">TELCIR_14305</name>
</gene>
<dbReference type="InterPro" id="IPR000222">
    <property type="entry name" value="PP2C_BS"/>
</dbReference>
<evidence type="ECO:0000259" key="5">
    <source>
        <dbReference type="PROSITE" id="PS51746"/>
    </source>
</evidence>
<evidence type="ECO:0000256" key="1">
    <source>
        <dbReference type="ARBA" id="ARBA00022723"/>
    </source>
</evidence>
<dbReference type="PROSITE" id="PS01032">
    <property type="entry name" value="PPM_1"/>
    <property type="match status" value="1"/>
</dbReference>
<organism evidence="6 7">
    <name type="scientific">Teladorsagia circumcincta</name>
    <name type="common">Brown stomach worm</name>
    <name type="synonym">Ostertagia circumcincta</name>
    <dbReference type="NCBI Taxonomy" id="45464"/>
    <lineage>
        <taxon>Eukaryota</taxon>
        <taxon>Metazoa</taxon>
        <taxon>Ecdysozoa</taxon>
        <taxon>Nematoda</taxon>
        <taxon>Chromadorea</taxon>
        <taxon>Rhabditida</taxon>
        <taxon>Rhabditina</taxon>
        <taxon>Rhabditomorpha</taxon>
        <taxon>Strongyloidea</taxon>
        <taxon>Trichostrongylidae</taxon>
        <taxon>Teladorsagia</taxon>
    </lineage>
</organism>
<dbReference type="InterPro" id="IPR001932">
    <property type="entry name" value="PPM-type_phosphatase-like_dom"/>
</dbReference>
<keyword evidence="1" id="KW-0479">Metal-binding</keyword>
<dbReference type="SUPFAM" id="SSF81606">
    <property type="entry name" value="PP2C-like"/>
    <property type="match status" value="1"/>
</dbReference>
<dbReference type="PANTHER" id="PTHR13832:SF354">
    <property type="entry name" value="GM14138P"/>
    <property type="match status" value="1"/>
</dbReference>
<evidence type="ECO:0000256" key="3">
    <source>
        <dbReference type="ARBA" id="ARBA00022912"/>
    </source>
</evidence>
<evidence type="ECO:0000313" key="6">
    <source>
        <dbReference type="EMBL" id="PIO64078.1"/>
    </source>
</evidence>
<dbReference type="AlphaFoldDB" id="A0A2G9U1Q8"/>
<proteinExistence type="inferred from homology"/>